<dbReference type="GO" id="GO:0015846">
    <property type="term" value="P:polyamine transport"/>
    <property type="evidence" value="ECO:0007669"/>
    <property type="project" value="InterPro"/>
</dbReference>
<evidence type="ECO:0000313" key="6">
    <source>
        <dbReference type="Proteomes" id="UP000557193"/>
    </source>
</evidence>
<evidence type="ECO:0000256" key="3">
    <source>
        <dbReference type="ARBA" id="ARBA00022729"/>
    </source>
</evidence>
<dbReference type="RefSeq" id="WP_184679944.1">
    <property type="nucleotide sequence ID" value="NZ_JACHLL010000001.1"/>
</dbReference>
<evidence type="ECO:0000313" key="5">
    <source>
        <dbReference type="EMBL" id="MBB6340120.1"/>
    </source>
</evidence>
<protein>
    <submittedName>
        <fullName evidence="5">Putative spermidine/putrescine transport system substrate-binding protein</fullName>
    </submittedName>
</protein>
<evidence type="ECO:0000256" key="1">
    <source>
        <dbReference type="ARBA" id="ARBA00004418"/>
    </source>
</evidence>
<dbReference type="InterPro" id="IPR006059">
    <property type="entry name" value="SBP"/>
</dbReference>
<gene>
    <name evidence="5" type="ORF">HNP49_000270</name>
</gene>
<dbReference type="Gene3D" id="3.40.190.10">
    <property type="entry name" value="Periplasmic binding protein-like II"/>
    <property type="match status" value="2"/>
</dbReference>
<dbReference type="PRINTS" id="PR00909">
    <property type="entry name" value="SPERMDNBNDNG"/>
</dbReference>
<dbReference type="GO" id="GO:0019808">
    <property type="term" value="F:polyamine binding"/>
    <property type="evidence" value="ECO:0007669"/>
    <property type="project" value="InterPro"/>
</dbReference>
<accession>A0A7X0BP13</accession>
<dbReference type="AlphaFoldDB" id="A0A7X0BP13"/>
<comment type="subcellular location">
    <subcellularLocation>
        <location evidence="1">Periplasm</location>
    </subcellularLocation>
</comment>
<dbReference type="PANTHER" id="PTHR30222:SF17">
    <property type="entry name" value="SPERMIDINE_PUTRESCINE-BINDING PERIPLASMIC PROTEIN"/>
    <property type="match status" value="1"/>
</dbReference>
<proteinExistence type="predicted"/>
<dbReference type="GO" id="GO:0042597">
    <property type="term" value="C:periplasmic space"/>
    <property type="evidence" value="ECO:0007669"/>
    <property type="project" value="UniProtKB-SubCell"/>
</dbReference>
<name>A0A7X0BP13_9PSED</name>
<keyword evidence="2" id="KW-0813">Transport</keyword>
<sequence>MPLRQIIPVLLLSLLSLPLQAEPLLRILAWPGYADPDLVRVFAEQEDVEVEVTLVGSDDELRQKLSADNGSHYDVIAANTSEIRHFTEQQLLQPVRLDNLPNRNRQLRQFRQLSDIPGLFKDGEAYGIPYTYGEMGLIYNRDLVTTPPDSLSSLWDPRWQGQVLAYDGSSHNFSLTRLKLGKPPFTIPQADLGETLQQLVALRRNVLGFYSLPEESVTLYKRHKVALILANYGRQQLKLLRDAGANVDYVLPREGALAWLDCWAISRATPQRRLAERWIDYSLDPVVSRALSERQGLGNTLEPLPGGSNAPLLIWLEPVENAQQRAQLWQRIVAGERPENLTRP</sequence>
<organism evidence="5 6">
    <name type="scientific">Pseudomonas fluvialis</name>
    <dbReference type="NCBI Taxonomy" id="1793966"/>
    <lineage>
        <taxon>Bacteria</taxon>
        <taxon>Pseudomonadati</taxon>
        <taxon>Pseudomonadota</taxon>
        <taxon>Gammaproteobacteria</taxon>
        <taxon>Pseudomonadales</taxon>
        <taxon>Pseudomonadaceae</taxon>
        <taxon>Pseudomonas</taxon>
    </lineage>
</organism>
<reference evidence="5 6" key="1">
    <citation type="submission" date="2020-08" db="EMBL/GenBank/DDBJ databases">
        <title>Functional genomics of gut bacteria from endangered species of beetles.</title>
        <authorList>
            <person name="Carlos-Shanley C."/>
        </authorList>
    </citation>
    <scope>NUCLEOTIDE SEQUENCE [LARGE SCALE GENOMIC DNA]</scope>
    <source>
        <strain evidence="5 6">S00202</strain>
    </source>
</reference>
<dbReference type="PANTHER" id="PTHR30222">
    <property type="entry name" value="SPERMIDINE/PUTRESCINE-BINDING PERIPLASMIC PROTEIN"/>
    <property type="match status" value="1"/>
</dbReference>
<dbReference type="Pfam" id="PF13416">
    <property type="entry name" value="SBP_bac_8"/>
    <property type="match status" value="1"/>
</dbReference>
<keyword evidence="4" id="KW-0574">Periplasm</keyword>
<dbReference type="InterPro" id="IPR001188">
    <property type="entry name" value="Sperm_putr-bd"/>
</dbReference>
<evidence type="ECO:0000256" key="4">
    <source>
        <dbReference type="ARBA" id="ARBA00022764"/>
    </source>
</evidence>
<dbReference type="SUPFAM" id="SSF53850">
    <property type="entry name" value="Periplasmic binding protein-like II"/>
    <property type="match status" value="1"/>
</dbReference>
<evidence type="ECO:0000256" key="2">
    <source>
        <dbReference type="ARBA" id="ARBA00022448"/>
    </source>
</evidence>
<dbReference type="EMBL" id="JACHLL010000001">
    <property type="protein sequence ID" value="MBB6340120.1"/>
    <property type="molecule type" value="Genomic_DNA"/>
</dbReference>
<comment type="caution">
    <text evidence="5">The sequence shown here is derived from an EMBL/GenBank/DDBJ whole genome shotgun (WGS) entry which is preliminary data.</text>
</comment>
<keyword evidence="3" id="KW-0732">Signal</keyword>
<keyword evidence="6" id="KW-1185">Reference proteome</keyword>
<dbReference type="Proteomes" id="UP000557193">
    <property type="component" value="Unassembled WGS sequence"/>
</dbReference>